<dbReference type="GO" id="GO:0009236">
    <property type="term" value="P:cobalamin biosynthetic process"/>
    <property type="evidence" value="ECO:0007669"/>
    <property type="project" value="UniProtKB-UniRule"/>
</dbReference>
<dbReference type="HOGENOM" id="CLU_002017_1_0_5"/>
<evidence type="ECO:0000259" key="2">
    <source>
        <dbReference type="Pfam" id="PF02514"/>
    </source>
</evidence>
<dbReference type="Pfam" id="PF02514">
    <property type="entry name" value="CobN-Mg_chel"/>
    <property type="match status" value="1"/>
</dbReference>
<sequence>MHLLKIDESGALYDSEEAVDLAQPPGDIVILSSADTEVSLLANAAASLKLKNAAIGDIRIANYLSLTHPYSVDLYIEKTAAKARIIVVRLLGGASYWSYGTQQLRQLAQNTDIKVIFISGDGKPDAELDYLSSVDTAICADLAAYLDGGGLMNAESFFLRLYDIANDTQNAPPARPLLRAGLYWPDCDLPDFDTIRSQWGDQTRPVAALVFYRALVQAGDLAPIDGLIEACIAAGMNPLAIYASSLKEAQSASIVAECLHTAKADVILNMTSFAVSDPSAVDNMQPAKQNMRSAGPFGTVDAPVFQVVLASNRASDWQDNSAGLTARDLAMNVALPELDGRILSRAIAFKKPLSKDAVTHAMTTHYVLVPERARFVASLAAKWCTLRKKQPADKKIAFILANYPNKDGRIANGVGLDTPESAFQTLRDLQVAGYTITNLPNSSADLIAALRKGPTNAGWKGRESHITLAHDVYAHAFASLPDDVRSAVIDRWGTTEKDPMFDGKAFRIPVLAFGHVVVGVQPARGYNIDPKATYHAPDLVPPHNYFAFYIWLRDIWGMDAVVHFGKHGNLEWLPGKALALSASCYPEAVLGAVPHLYPFIVNDPGEGAQAKRRTAAVVLDHLTPPMTNADSHGVMAAIESQMDEYYEAAGMDKARSTALLEDILIDAERAGLAKDCGILPDDAAGEKLLKLDNFLCDLKELQIRDGLHIFGRNAAPDLLNALLVQILRTPRYDGEGAHASLLRALADDLELSIGDELFDPLTAERAVSWQGTQPAILAEISNSIWRSQGDTVERLDMLAAALVAGDIKPPGPVSARVLSHGLTVIKPSLNTCGEAERDALQRGLAGQFVPAGASGAPTRGRPEVLPTGRNFYSIDSRALPTPVAWRLGWASANALLDRYLLDHGNWPKAMVLSAWGTSNMRTGGDDIAQALALMGVQPEWDNNSRRVTGFDIIPLAVLGRPRIDISLRCSGFFRDAFPAQMSLIDRAVQAVAALDEPDDQNPLAAVARAETTKLTDNGVPLKDALRQSTMRIFSAKPGAYGAGLQTLIDEGIWEQRADFAEAFLTWSSYAYGEQLSGIDARDALEARLASSDAVLHNQDNREHDILDSDDYYQFAGGLSAAVAHLSGRDVPVYHNDHSLPERPVIRSLAEEISRVVRGRASNPKWIAGAMRHGYKGAFEMLATVDYLFAFAATTRMVDEHHFTALYEAYIEDDLVRDFLETANDAAYADMLARFQEAIDRGLWTPRRNSVQAELEKRRGNQDDR</sequence>
<reference evidence="3 4" key="1">
    <citation type="journal article" date="2010" name="J. Bacteriol.">
        <title>Complete genome sequence of "Candidatus Puniceispirillum marinum" IMCC1322, a representative of the SAR116 clade in the Alphaproteobacteria.</title>
        <authorList>
            <person name="Oh H.M."/>
            <person name="Kwon K.K."/>
            <person name="Kang I."/>
            <person name="Kang S.G."/>
            <person name="Lee J.H."/>
            <person name="Kim S.J."/>
            <person name="Cho J.C."/>
        </authorList>
    </citation>
    <scope>NUCLEOTIDE SEQUENCE [LARGE SCALE GENOMIC DNA]</scope>
    <source>
        <strain evidence="3 4">IMCC1322</strain>
    </source>
</reference>
<dbReference type="AlphaFoldDB" id="D5BRB7"/>
<dbReference type="OrthoDB" id="9757976at2"/>
<dbReference type="KEGG" id="apb:SAR116_0571"/>
<keyword evidence="4" id="KW-1185">Reference proteome</keyword>
<evidence type="ECO:0000313" key="3">
    <source>
        <dbReference type="EMBL" id="ADE38814.1"/>
    </source>
</evidence>
<evidence type="ECO:0000313" key="4">
    <source>
        <dbReference type="Proteomes" id="UP000007460"/>
    </source>
</evidence>
<dbReference type="eggNOG" id="COG1429">
    <property type="taxonomic scope" value="Bacteria"/>
</dbReference>
<feature type="domain" description="CobN/magnesium chelatase" evidence="2">
    <location>
        <begin position="144"/>
        <end position="1248"/>
    </location>
</feature>
<protein>
    <recommendedName>
        <fullName evidence="1">Cobaltochelatase subunit CobN</fullName>
        <ecNumber evidence="1">6.6.1.2</ecNumber>
    </recommendedName>
</protein>
<gene>
    <name evidence="3" type="ordered locus">SAR116_0571</name>
</gene>
<dbReference type="GO" id="GO:0051116">
    <property type="term" value="F:cobaltochelatase activity"/>
    <property type="evidence" value="ECO:0007669"/>
    <property type="project" value="UniProtKB-UniRule"/>
</dbReference>
<dbReference type="NCBIfam" id="TIGR02257">
    <property type="entry name" value="cobalto_cobN"/>
    <property type="match status" value="1"/>
</dbReference>
<dbReference type="EMBL" id="CP001751">
    <property type="protein sequence ID" value="ADE38814.1"/>
    <property type="molecule type" value="Genomic_DNA"/>
</dbReference>
<dbReference type="STRING" id="488538.SAR116_0571"/>
<dbReference type="InterPro" id="IPR003672">
    <property type="entry name" value="CobN/Mg_chltase"/>
</dbReference>
<name>D5BRB7_PUNMI</name>
<dbReference type="RefSeq" id="WP_013045443.1">
    <property type="nucleotide sequence ID" value="NC_014010.1"/>
</dbReference>
<dbReference type="CDD" id="cd10150">
    <property type="entry name" value="CobN_like"/>
    <property type="match status" value="1"/>
</dbReference>
<dbReference type="PANTHER" id="PTHR44119:SF4">
    <property type="entry name" value="AEROBIC COBALTOCHELATASE SUBUNIT COBN"/>
    <property type="match status" value="1"/>
</dbReference>
<dbReference type="Proteomes" id="UP000007460">
    <property type="component" value="Chromosome"/>
</dbReference>
<proteinExistence type="predicted"/>
<dbReference type="PANTHER" id="PTHR44119">
    <property type="entry name" value="MAGNESIUM-CHELATASE SUBUNIT CHLH, CHLOROPLASTIC"/>
    <property type="match status" value="1"/>
</dbReference>
<keyword evidence="3" id="KW-0436">Ligase</keyword>
<dbReference type="InterPro" id="IPR011953">
    <property type="entry name" value="Cobalto_CobN"/>
</dbReference>
<accession>D5BRB7</accession>
<evidence type="ECO:0000256" key="1">
    <source>
        <dbReference type="NCBIfam" id="TIGR02257"/>
    </source>
</evidence>
<organism evidence="3 4">
    <name type="scientific">Puniceispirillum marinum (strain IMCC1322)</name>
    <dbReference type="NCBI Taxonomy" id="488538"/>
    <lineage>
        <taxon>Bacteria</taxon>
        <taxon>Pseudomonadati</taxon>
        <taxon>Pseudomonadota</taxon>
        <taxon>Alphaproteobacteria</taxon>
        <taxon>Candidatus Puniceispirillales</taxon>
        <taxon>Candidatus Puniceispirillaceae</taxon>
        <taxon>Candidatus Puniceispirillum</taxon>
    </lineage>
</organism>
<dbReference type="EC" id="6.6.1.2" evidence="1"/>